<dbReference type="SMART" id="SM00245">
    <property type="entry name" value="TSPc"/>
    <property type="match status" value="1"/>
</dbReference>
<dbReference type="EMBL" id="ACEB01000042">
    <property type="protein sequence ID" value="EEG25952.1"/>
    <property type="molecule type" value="Genomic_DNA"/>
</dbReference>
<dbReference type="SUPFAM" id="SSF52096">
    <property type="entry name" value="ClpP/crotonase"/>
    <property type="match status" value="1"/>
</dbReference>
<keyword evidence="2" id="KW-0812">Transmembrane</keyword>
<dbReference type="HOGENOM" id="CLU_071253_0_0_11"/>
<feature type="compositionally biased region" description="Polar residues" evidence="1">
    <location>
        <begin position="41"/>
        <end position="57"/>
    </location>
</feature>
<feature type="region of interest" description="Disordered" evidence="1">
    <location>
        <begin position="41"/>
        <end position="80"/>
    </location>
</feature>
<evidence type="ECO:0000313" key="4">
    <source>
        <dbReference type="EMBL" id="EEG25952.1"/>
    </source>
</evidence>
<feature type="transmembrane region" description="Helical" evidence="2">
    <location>
        <begin position="86"/>
        <end position="109"/>
    </location>
</feature>
<dbReference type="Proteomes" id="UP000006247">
    <property type="component" value="Unassembled WGS sequence"/>
</dbReference>
<proteinExistence type="predicted"/>
<name>C0E6B1_9CORY</name>
<feature type="region of interest" description="Disordered" evidence="1">
    <location>
        <begin position="378"/>
        <end position="407"/>
    </location>
</feature>
<evidence type="ECO:0000256" key="1">
    <source>
        <dbReference type="SAM" id="MobiDB-lite"/>
    </source>
</evidence>
<dbReference type="Pfam" id="PF03572">
    <property type="entry name" value="Peptidase_S41"/>
    <property type="match status" value="1"/>
</dbReference>
<accession>C0E6B1</accession>
<keyword evidence="2" id="KW-1133">Transmembrane helix</keyword>
<organism evidence="4 5">
    <name type="scientific">Corynebacterium matruchotii ATCC 33806</name>
    <dbReference type="NCBI Taxonomy" id="566549"/>
    <lineage>
        <taxon>Bacteria</taxon>
        <taxon>Bacillati</taxon>
        <taxon>Actinomycetota</taxon>
        <taxon>Actinomycetes</taxon>
        <taxon>Mycobacteriales</taxon>
        <taxon>Corynebacteriaceae</taxon>
        <taxon>Corynebacterium</taxon>
    </lineage>
</organism>
<feature type="domain" description="Tail specific protease" evidence="3">
    <location>
        <begin position="166"/>
        <end position="391"/>
    </location>
</feature>
<comment type="caution">
    <text evidence="4">The sequence shown here is derived from an EMBL/GenBank/DDBJ whole genome shotgun (WGS) entry which is preliminary data.</text>
</comment>
<dbReference type="GO" id="GO:0006508">
    <property type="term" value="P:proteolysis"/>
    <property type="evidence" value="ECO:0007669"/>
    <property type="project" value="InterPro"/>
</dbReference>
<gene>
    <name evidence="4" type="ORF">CORMATOL_02544</name>
</gene>
<dbReference type="InterPro" id="IPR029045">
    <property type="entry name" value="ClpP/crotonase-like_dom_sf"/>
</dbReference>
<reference evidence="4 5" key="1">
    <citation type="submission" date="2009-01" db="EMBL/GenBank/DDBJ databases">
        <authorList>
            <person name="Fulton L."/>
            <person name="Clifton S."/>
            <person name="Chinwalla A.T."/>
            <person name="Mitreva M."/>
            <person name="Sodergren E."/>
            <person name="Weinstock G."/>
            <person name="Clifton S."/>
            <person name="Dooling D.J."/>
            <person name="Fulton B."/>
            <person name="Minx P."/>
            <person name="Pepin K.H."/>
            <person name="Johnson M."/>
            <person name="Bhonagiri V."/>
            <person name="Nash W.E."/>
            <person name="Mardis E.R."/>
            <person name="Wilson R.K."/>
        </authorList>
    </citation>
    <scope>NUCLEOTIDE SEQUENCE [LARGE SCALE GENOMIC DNA]</scope>
    <source>
        <strain evidence="4 5">ATCC 33806</strain>
    </source>
</reference>
<sequence length="407" mass="42745">MRMIVERKEIMNIMNDTGKGATALRASLGFPLYVKPRSLRGPSQSLVRNSRGNSKNNCAKPGGLGRPNRPSSGTATRRGRATAMKVVKTLTIIIAVIAVLVGAITWFFGPSLGVALLGRPILMVSTPHRYGQAAIDIGRSFAIYADTPQATAAYEEAKAEIANVHSVEETYPIIKKYLKVAGGKHSNFLSPEDNATSDDLGNDSPTVTKNDNIVTAMLPSLNLGPVGQKYADILANGLAENVPNSCGVILDLRKNDGGDMGPMLAGVSGLLPDGTLLSFKSKNSTSPVTLNNGSISGGGTPTTVGPKDKFRVPVAILTSNVTASSGEATLLSFRGLENTRTFGQPSAGYASGNLIIDMPDGAGLMVTTANDMARTGEEFSEDPIAPDVSTDRPEQAATEWLHSQCGQ</sequence>
<evidence type="ECO:0000259" key="3">
    <source>
        <dbReference type="SMART" id="SM00245"/>
    </source>
</evidence>
<dbReference type="InterPro" id="IPR005151">
    <property type="entry name" value="Tail-specific_protease"/>
</dbReference>
<dbReference type="AlphaFoldDB" id="C0E6B1"/>
<evidence type="ECO:0000313" key="5">
    <source>
        <dbReference type="Proteomes" id="UP000006247"/>
    </source>
</evidence>
<protein>
    <submittedName>
        <fullName evidence="4">Putative nisin-resistance protein</fullName>
    </submittedName>
</protein>
<keyword evidence="2" id="KW-0472">Membrane</keyword>
<dbReference type="Gene3D" id="3.90.226.10">
    <property type="entry name" value="2-enoyl-CoA Hydratase, Chain A, domain 1"/>
    <property type="match status" value="1"/>
</dbReference>
<evidence type="ECO:0000256" key="2">
    <source>
        <dbReference type="SAM" id="Phobius"/>
    </source>
</evidence>
<dbReference type="GO" id="GO:0008236">
    <property type="term" value="F:serine-type peptidase activity"/>
    <property type="evidence" value="ECO:0007669"/>
    <property type="project" value="InterPro"/>
</dbReference>